<evidence type="ECO:0000313" key="9">
    <source>
        <dbReference type="EMBL" id="MBB5511746.1"/>
    </source>
</evidence>
<evidence type="ECO:0000256" key="6">
    <source>
        <dbReference type="ARBA" id="ARBA00023136"/>
    </source>
</evidence>
<dbReference type="AlphaFoldDB" id="A0A7W8WXY1"/>
<evidence type="ECO:0000256" key="4">
    <source>
        <dbReference type="ARBA" id="ARBA00022692"/>
    </source>
</evidence>
<evidence type="ECO:0000256" key="1">
    <source>
        <dbReference type="ARBA" id="ARBA00004651"/>
    </source>
</evidence>
<feature type="transmembrane region" description="Helical" evidence="8">
    <location>
        <begin position="303"/>
        <end position="320"/>
    </location>
</feature>
<keyword evidence="4 8" id="KW-0812">Transmembrane</keyword>
<dbReference type="InterPro" id="IPR018584">
    <property type="entry name" value="GT87"/>
</dbReference>
<feature type="transmembrane region" description="Helical" evidence="8">
    <location>
        <begin position="162"/>
        <end position="185"/>
    </location>
</feature>
<feature type="transmembrane region" description="Helical" evidence="8">
    <location>
        <begin position="281"/>
        <end position="297"/>
    </location>
</feature>
<dbReference type="Pfam" id="PF09594">
    <property type="entry name" value="GT87"/>
    <property type="match status" value="1"/>
</dbReference>
<evidence type="ECO:0000256" key="7">
    <source>
        <dbReference type="ARBA" id="ARBA00024033"/>
    </source>
</evidence>
<comment type="similarity">
    <text evidence="7">Belongs to the glycosyltransferase 87 family.</text>
</comment>
<keyword evidence="3 9" id="KW-0808">Transferase</keyword>
<feature type="transmembrane region" description="Helical" evidence="8">
    <location>
        <begin position="192"/>
        <end position="212"/>
    </location>
</feature>
<sequence>MRRAKPATIILELLLVALAVWLILNKNPTGLDLEVYREGGLALLNNPSSLYDPYLGAVGDPGLPFTYPPFAALLFVPIALVPFSVAYLISNVASIIAVLYVGKDLSERLVARWPQLQPWVTTLTVSAVMMISGPFRDTIGFGQINILIFAACYLTFVKFKSLTPFVITVGVFAGIKLTPIAFLILPFAMKKWRAVAIGIAAFIGTQLIGFIASSQNTIHYWTDVLRDPSRVGGIDYIDNVSIQAVLERAGQSQALWFVIALIVGLSFVALLWKVAPHLDRVALLGIASACPVLVSPVSWSHHWVWWPVIAYGWISLVASAPKAVKYLTWALTALSSLALILSPKYVSLMFGVYADGEVVPAWGYIAPTLPVIANIICLYLGFFARQNAPGGQPDAHSDQRATA</sequence>
<reference evidence="9 10" key="1">
    <citation type="submission" date="2020-08" db="EMBL/GenBank/DDBJ databases">
        <title>Sequencing the genomes of 1000 actinobacteria strains.</title>
        <authorList>
            <person name="Klenk H.-P."/>
        </authorList>
    </citation>
    <scope>NUCLEOTIDE SEQUENCE [LARGE SCALE GENOMIC DNA]</scope>
    <source>
        <strain evidence="9 10">DSM 105783</strain>
    </source>
</reference>
<evidence type="ECO:0000313" key="10">
    <source>
        <dbReference type="Proteomes" id="UP000580797"/>
    </source>
</evidence>
<evidence type="ECO:0000256" key="2">
    <source>
        <dbReference type="ARBA" id="ARBA00022475"/>
    </source>
</evidence>
<dbReference type="EMBL" id="JACHDR010000001">
    <property type="protein sequence ID" value="MBB5511746.1"/>
    <property type="molecule type" value="Genomic_DNA"/>
</dbReference>
<feature type="transmembrane region" description="Helical" evidence="8">
    <location>
        <begin position="139"/>
        <end position="156"/>
    </location>
</feature>
<keyword evidence="6 8" id="KW-0472">Membrane</keyword>
<dbReference type="Proteomes" id="UP000580797">
    <property type="component" value="Unassembled WGS sequence"/>
</dbReference>
<accession>A0A7W8WXY1</accession>
<feature type="transmembrane region" description="Helical" evidence="8">
    <location>
        <begin position="361"/>
        <end position="382"/>
    </location>
</feature>
<evidence type="ECO:0000256" key="5">
    <source>
        <dbReference type="ARBA" id="ARBA00022989"/>
    </source>
</evidence>
<organism evidence="9 10">
    <name type="scientific">Neomicrococcus aestuarii</name>
    <dbReference type="NCBI Taxonomy" id="556325"/>
    <lineage>
        <taxon>Bacteria</taxon>
        <taxon>Bacillati</taxon>
        <taxon>Actinomycetota</taxon>
        <taxon>Actinomycetes</taxon>
        <taxon>Micrococcales</taxon>
        <taxon>Micrococcaceae</taxon>
        <taxon>Neomicrococcus</taxon>
    </lineage>
</organism>
<feature type="transmembrane region" description="Helical" evidence="8">
    <location>
        <begin position="254"/>
        <end position="274"/>
    </location>
</feature>
<proteinExistence type="inferred from homology"/>
<evidence type="ECO:0000256" key="8">
    <source>
        <dbReference type="SAM" id="Phobius"/>
    </source>
</evidence>
<dbReference type="RefSeq" id="WP_183663497.1">
    <property type="nucleotide sequence ID" value="NZ_BAAARH010000006.1"/>
</dbReference>
<dbReference type="EC" id="2.4.1.-" evidence="9"/>
<dbReference type="GO" id="GO:0016758">
    <property type="term" value="F:hexosyltransferase activity"/>
    <property type="evidence" value="ECO:0007669"/>
    <property type="project" value="InterPro"/>
</dbReference>
<comment type="caution">
    <text evidence="9">The sequence shown here is derived from an EMBL/GenBank/DDBJ whole genome shotgun (WGS) entry which is preliminary data.</text>
</comment>
<gene>
    <name evidence="9" type="ORF">HD598_000433</name>
</gene>
<feature type="transmembrane region" description="Helical" evidence="8">
    <location>
        <begin position="70"/>
        <end position="102"/>
    </location>
</feature>
<protein>
    <submittedName>
        <fullName evidence="9">Alpha-1,2-mannosyltransferase</fullName>
        <ecNumber evidence="9">2.4.1.-</ecNumber>
    </submittedName>
</protein>
<feature type="transmembrane region" description="Helical" evidence="8">
    <location>
        <begin position="327"/>
        <end position="346"/>
    </location>
</feature>
<name>A0A7W8WXY1_9MICC</name>
<keyword evidence="5 8" id="KW-1133">Transmembrane helix</keyword>
<evidence type="ECO:0000256" key="3">
    <source>
        <dbReference type="ARBA" id="ARBA00022679"/>
    </source>
</evidence>
<keyword evidence="2" id="KW-1003">Cell membrane</keyword>
<feature type="transmembrane region" description="Helical" evidence="8">
    <location>
        <begin position="7"/>
        <end position="24"/>
    </location>
</feature>
<dbReference type="GO" id="GO:0005886">
    <property type="term" value="C:plasma membrane"/>
    <property type="evidence" value="ECO:0007669"/>
    <property type="project" value="UniProtKB-SubCell"/>
</dbReference>
<keyword evidence="9" id="KW-0328">Glycosyltransferase</keyword>
<comment type="subcellular location">
    <subcellularLocation>
        <location evidence="1">Cell membrane</location>
        <topology evidence="1">Multi-pass membrane protein</topology>
    </subcellularLocation>
</comment>